<comment type="similarity">
    <text evidence="1">Belongs to the class-IV pyridoxal-phosphate-dependent aminotransferase family.</text>
</comment>
<keyword evidence="2" id="KW-0456">Lyase</keyword>
<comment type="caution">
    <text evidence="2">The sequence shown here is derived from an EMBL/GenBank/DDBJ whole genome shotgun (WGS) entry which is preliminary data.</text>
</comment>
<dbReference type="AlphaFoldDB" id="A0A1W9YWQ8"/>
<protein>
    <submittedName>
        <fullName evidence="2">4-amino-4-deoxychorismate lyase</fullName>
    </submittedName>
</protein>
<reference evidence="2 3" key="1">
    <citation type="submission" date="2017-02" db="EMBL/GenBank/DDBJ databases">
        <title>The new phylogeny of genus Mycobacterium.</title>
        <authorList>
            <person name="Tortoli E."/>
            <person name="Trovato A."/>
            <person name="Cirillo D.M."/>
        </authorList>
    </citation>
    <scope>NUCLEOTIDE SEQUENCE [LARGE SCALE GENOMIC DNA]</scope>
    <source>
        <strain evidence="2 3">DSM 45578</strain>
    </source>
</reference>
<dbReference type="Pfam" id="PF01063">
    <property type="entry name" value="Aminotran_4"/>
    <property type="match status" value="1"/>
</dbReference>
<dbReference type="RefSeq" id="WP_083059398.1">
    <property type="nucleotide sequence ID" value="NZ_JACKVM010000005.1"/>
</dbReference>
<dbReference type="InterPro" id="IPR050571">
    <property type="entry name" value="Class-IV_PLP-Dep_Aminotrnsfr"/>
</dbReference>
<keyword evidence="3" id="KW-1185">Reference proteome</keyword>
<dbReference type="SUPFAM" id="SSF56752">
    <property type="entry name" value="D-aminoacid aminotransferase-like PLP-dependent enzymes"/>
    <property type="match status" value="1"/>
</dbReference>
<dbReference type="Gene3D" id="3.20.10.10">
    <property type="entry name" value="D-amino Acid Aminotransferase, subunit A, domain 2"/>
    <property type="match status" value="1"/>
</dbReference>
<dbReference type="PANTHER" id="PTHR42743:SF11">
    <property type="entry name" value="AMINODEOXYCHORISMATE LYASE"/>
    <property type="match status" value="1"/>
</dbReference>
<evidence type="ECO:0000256" key="1">
    <source>
        <dbReference type="ARBA" id="ARBA00009320"/>
    </source>
</evidence>
<dbReference type="InterPro" id="IPR043131">
    <property type="entry name" value="BCAT-like_N"/>
</dbReference>
<accession>A0A1W9YWQ8</accession>
<dbReference type="GO" id="GO:0005829">
    <property type="term" value="C:cytosol"/>
    <property type="evidence" value="ECO:0007669"/>
    <property type="project" value="TreeGrafter"/>
</dbReference>
<dbReference type="PANTHER" id="PTHR42743">
    <property type="entry name" value="AMINO-ACID AMINOTRANSFERASE"/>
    <property type="match status" value="1"/>
</dbReference>
<organism evidence="2 3">
    <name type="scientific">Mycolicibacterium bacteremicum</name>
    <name type="common">Mycobacterium bacteremicum</name>
    <dbReference type="NCBI Taxonomy" id="564198"/>
    <lineage>
        <taxon>Bacteria</taxon>
        <taxon>Bacillati</taxon>
        <taxon>Actinomycetota</taxon>
        <taxon>Actinomycetes</taxon>
        <taxon>Mycobacteriales</taxon>
        <taxon>Mycobacteriaceae</taxon>
        <taxon>Mycolicibacterium</taxon>
    </lineage>
</organism>
<gene>
    <name evidence="2" type="ORF">BST17_15010</name>
</gene>
<evidence type="ECO:0000313" key="3">
    <source>
        <dbReference type="Proteomes" id="UP000192366"/>
    </source>
</evidence>
<dbReference type="GO" id="GO:0016829">
    <property type="term" value="F:lyase activity"/>
    <property type="evidence" value="ECO:0007669"/>
    <property type="project" value="UniProtKB-KW"/>
</dbReference>
<dbReference type="InterPro" id="IPR036038">
    <property type="entry name" value="Aminotransferase-like"/>
</dbReference>
<dbReference type="EMBL" id="MVHJ01000011">
    <property type="protein sequence ID" value="ORA04190.1"/>
    <property type="molecule type" value="Genomic_DNA"/>
</dbReference>
<dbReference type="GO" id="GO:0046394">
    <property type="term" value="P:carboxylic acid biosynthetic process"/>
    <property type="evidence" value="ECO:0007669"/>
    <property type="project" value="UniProtKB-ARBA"/>
</dbReference>
<dbReference type="InterPro" id="IPR043132">
    <property type="entry name" value="BCAT-like_C"/>
</dbReference>
<dbReference type="InterPro" id="IPR001544">
    <property type="entry name" value="Aminotrans_IV"/>
</dbReference>
<dbReference type="STRING" id="564198.BST17_15010"/>
<evidence type="ECO:0000313" key="2">
    <source>
        <dbReference type="EMBL" id="ORA04190.1"/>
    </source>
</evidence>
<dbReference type="Proteomes" id="UP000192366">
    <property type="component" value="Unassembled WGS sequence"/>
</dbReference>
<proteinExistence type="inferred from homology"/>
<name>A0A1W9YWQ8_MYCBA</name>
<sequence length="265" mass="27514">MGPRSADVVVTLDGTVRAPDDPLVCPVDPMLTRGAGVFETMLVRTGGPCLLDDHLDRLVASSAVVGLPVPDPARWRAAVAAAMARWAGDGVLRLVHGPRISFVTVSDLPERVLRARRDGVAAITLDPGPRGPLTRAKSLSYAANSAALREAHRRGADDVIYVDAAGAVLEGPRSSVVIAMGETLVSPPPAALPILPGTTVAALFGAAADCAYRPLHVTDLIAAQGVWLVSAVTLAARVHTLDGVALADAPRATEMTRLIDTAITR</sequence>
<dbReference type="Gene3D" id="3.30.470.10">
    <property type="match status" value="1"/>
</dbReference>